<sequence>MPPSKRYKVRRMRWLLTGPIHTSWQYWHYQHSLAG</sequence>
<protein>
    <submittedName>
        <fullName evidence="1">Uncharacterized protein</fullName>
    </submittedName>
</protein>
<feature type="non-terminal residue" evidence="1">
    <location>
        <position position="35"/>
    </location>
</feature>
<reference evidence="1" key="1">
    <citation type="submission" date="2018-05" db="EMBL/GenBank/DDBJ databases">
        <authorList>
            <person name="Lanie J.A."/>
            <person name="Ng W.-L."/>
            <person name="Kazmierczak K.M."/>
            <person name="Andrzejewski T.M."/>
            <person name="Davidsen T.M."/>
            <person name="Wayne K.J."/>
            <person name="Tettelin H."/>
            <person name="Glass J.I."/>
            <person name="Rusch D."/>
            <person name="Podicherti R."/>
            <person name="Tsui H.-C.T."/>
            <person name="Winkler M.E."/>
        </authorList>
    </citation>
    <scope>NUCLEOTIDE SEQUENCE</scope>
</reference>
<accession>A0A382V419</accession>
<dbReference type="EMBL" id="UINC01148639">
    <property type="protein sequence ID" value="SVD40641.1"/>
    <property type="molecule type" value="Genomic_DNA"/>
</dbReference>
<proteinExistence type="predicted"/>
<evidence type="ECO:0000313" key="1">
    <source>
        <dbReference type="EMBL" id="SVD40641.1"/>
    </source>
</evidence>
<dbReference type="AlphaFoldDB" id="A0A382V419"/>
<organism evidence="1">
    <name type="scientific">marine metagenome</name>
    <dbReference type="NCBI Taxonomy" id="408172"/>
    <lineage>
        <taxon>unclassified sequences</taxon>
        <taxon>metagenomes</taxon>
        <taxon>ecological metagenomes</taxon>
    </lineage>
</organism>
<name>A0A382V419_9ZZZZ</name>
<gene>
    <name evidence="1" type="ORF">METZ01_LOCUS393495</name>
</gene>